<dbReference type="RefSeq" id="WP_194182054.1">
    <property type="nucleotide sequence ID" value="NZ_JADGIK010000002.1"/>
</dbReference>
<keyword evidence="3 6" id="KW-0812">Transmembrane</keyword>
<comment type="similarity">
    <text evidence="2">Belongs to the LemA family.</text>
</comment>
<protein>
    <submittedName>
        <fullName evidence="7">LemA family protein</fullName>
    </submittedName>
</protein>
<dbReference type="PANTHER" id="PTHR34478">
    <property type="entry name" value="PROTEIN LEMA"/>
    <property type="match status" value="1"/>
</dbReference>
<dbReference type="GO" id="GO:0016020">
    <property type="term" value="C:membrane"/>
    <property type="evidence" value="ECO:0007669"/>
    <property type="project" value="UniProtKB-SubCell"/>
</dbReference>
<evidence type="ECO:0000256" key="6">
    <source>
        <dbReference type="SAM" id="Phobius"/>
    </source>
</evidence>
<dbReference type="InterPro" id="IPR023353">
    <property type="entry name" value="LemA-like_dom_sf"/>
</dbReference>
<name>A0A8J7FLX8_9FLAO</name>
<keyword evidence="4 6" id="KW-1133">Transmembrane helix</keyword>
<dbReference type="EMBL" id="JADGIK010000002">
    <property type="protein sequence ID" value="MBF0596520.1"/>
    <property type="molecule type" value="Genomic_DNA"/>
</dbReference>
<dbReference type="PANTHER" id="PTHR34478:SF2">
    <property type="entry name" value="MEMBRANE PROTEIN"/>
    <property type="match status" value="1"/>
</dbReference>
<evidence type="ECO:0000256" key="1">
    <source>
        <dbReference type="ARBA" id="ARBA00004167"/>
    </source>
</evidence>
<sequence length="204" mass="22362">MKNKGCLIGGGILAAIVVLLLIVGGWFVSKYNSMVPMEEGVKAQWSNVENTYQKRSDLVDQLVGTVKGAANFEKETLTQVIEARAKATSTQLNLNDASELTEANIAKFQAAQDQLGGALSRLMVSVEKYPELKANQNFLNLQASIESMEQEVLFERKKYNTSAEGFNSHIKVFPNNFIANLGGFKEKGYFKAAAGTENAPKVEF</sequence>
<evidence type="ECO:0000256" key="4">
    <source>
        <dbReference type="ARBA" id="ARBA00022989"/>
    </source>
</evidence>
<comment type="subcellular location">
    <subcellularLocation>
        <location evidence="1">Membrane</location>
        <topology evidence="1">Single-pass membrane protein</topology>
    </subcellularLocation>
</comment>
<dbReference type="Proteomes" id="UP000608754">
    <property type="component" value="Unassembled WGS sequence"/>
</dbReference>
<proteinExistence type="inferred from homology"/>
<dbReference type="InterPro" id="IPR007156">
    <property type="entry name" value="MamQ_LemA"/>
</dbReference>
<evidence type="ECO:0000256" key="2">
    <source>
        <dbReference type="ARBA" id="ARBA00008854"/>
    </source>
</evidence>
<dbReference type="AlphaFoldDB" id="A0A8J7FLX8"/>
<dbReference type="Gene3D" id="1.20.1440.20">
    <property type="entry name" value="LemA-like domain"/>
    <property type="match status" value="1"/>
</dbReference>
<evidence type="ECO:0000256" key="3">
    <source>
        <dbReference type="ARBA" id="ARBA00022692"/>
    </source>
</evidence>
<reference evidence="7" key="1">
    <citation type="submission" date="2020-10" db="EMBL/GenBank/DDBJ databases">
        <authorList>
            <person name="Lu T."/>
            <person name="Wang Q."/>
            <person name="Han X."/>
        </authorList>
    </citation>
    <scope>NUCLEOTIDE SEQUENCE</scope>
    <source>
        <strain evidence="7">WQ 117</strain>
    </source>
</reference>
<gene>
    <name evidence="7" type="ORF">IM532_03430</name>
</gene>
<feature type="transmembrane region" description="Helical" evidence="6">
    <location>
        <begin position="7"/>
        <end position="28"/>
    </location>
</feature>
<evidence type="ECO:0000256" key="5">
    <source>
        <dbReference type="ARBA" id="ARBA00023136"/>
    </source>
</evidence>
<dbReference type="SUPFAM" id="SSF140478">
    <property type="entry name" value="LemA-like"/>
    <property type="match status" value="1"/>
</dbReference>
<accession>A0A8J7FLX8</accession>
<keyword evidence="5 6" id="KW-0472">Membrane</keyword>
<dbReference type="Pfam" id="PF04011">
    <property type="entry name" value="LemA"/>
    <property type="match status" value="1"/>
</dbReference>
<evidence type="ECO:0000313" key="7">
    <source>
        <dbReference type="EMBL" id="MBF0596520.1"/>
    </source>
</evidence>
<evidence type="ECO:0000313" key="8">
    <source>
        <dbReference type="Proteomes" id="UP000608754"/>
    </source>
</evidence>
<comment type="caution">
    <text evidence="7">The sequence shown here is derived from an EMBL/GenBank/DDBJ whole genome shotgun (WGS) entry which is preliminary data.</text>
</comment>
<keyword evidence="8" id="KW-1185">Reference proteome</keyword>
<organism evidence="7 8">
    <name type="scientific">Faecalibacter rhinopitheci</name>
    <dbReference type="NCBI Taxonomy" id="2779678"/>
    <lineage>
        <taxon>Bacteria</taxon>
        <taxon>Pseudomonadati</taxon>
        <taxon>Bacteroidota</taxon>
        <taxon>Flavobacteriia</taxon>
        <taxon>Flavobacteriales</taxon>
        <taxon>Weeksellaceae</taxon>
        <taxon>Faecalibacter</taxon>
    </lineage>
</organism>